<dbReference type="InterPro" id="IPR013216">
    <property type="entry name" value="Methyltransf_11"/>
</dbReference>
<accession>A0A2Z5G414</accession>
<evidence type="ECO:0000259" key="1">
    <source>
        <dbReference type="Pfam" id="PF08241"/>
    </source>
</evidence>
<name>A0A2Z5G414_9BACT</name>
<dbReference type="CDD" id="cd02440">
    <property type="entry name" value="AdoMet_MTases"/>
    <property type="match status" value="1"/>
</dbReference>
<dbReference type="AlphaFoldDB" id="A0A2Z5G414"/>
<protein>
    <submittedName>
        <fullName evidence="2">Methyltransferase type 11</fullName>
    </submittedName>
</protein>
<organism evidence="2 3">
    <name type="scientific">Acidisarcina polymorpha</name>
    <dbReference type="NCBI Taxonomy" id="2211140"/>
    <lineage>
        <taxon>Bacteria</taxon>
        <taxon>Pseudomonadati</taxon>
        <taxon>Acidobacteriota</taxon>
        <taxon>Terriglobia</taxon>
        <taxon>Terriglobales</taxon>
        <taxon>Acidobacteriaceae</taxon>
        <taxon>Acidisarcina</taxon>
    </lineage>
</organism>
<dbReference type="InterPro" id="IPR029063">
    <property type="entry name" value="SAM-dependent_MTases_sf"/>
</dbReference>
<dbReference type="KEGG" id="abas:ACPOL_4269"/>
<reference evidence="2 3" key="1">
    <citation type="journal article" date="2018" name="Front. Microbiol.">
        <title>Hydrolytic Capabilities as a Key to Environmental Success: Chitinolytic and Cellulolytic Acidobacteria From Acidic Sub-arctic Soils and Boreal Peatlands.</title>
        <authorList>
            <person name="Belova S.E."/>
            <person name="Ravin N.V."/>
            <person name="Pankratov T.A."/>
            <person name="Rakitin A.L."/>
            <person name="Ivanova A.A."/>
            <person name="Beletsky A.V."/>
            <person name="Mardanov A.V."/>
            <person name="Sinninghe Damste J.S."/>
            <person name="Dedysh S.N."/>
        </authorList>
    </citation>
    <scope>NUCLEOTIDE SEQUENCE [LARGE SCALE GENOMIC DNA]</scope>
    <source>
        <strain evidence="2 3">SBC82</strain>
    </source>
</reference>
<feature type="domain" description="Methyltransferase type 11" evidence="1">
    <location>
        <begin position="53"/>
        <end position="147"/>
    </location>
</feature>
<gene>
    <name evidence="2" type="ORF">ACPOL_4269</name>
</gene>
<dbReference type="GO" id="GO:0032259">
    <property type="term" value="P:methylation"/>
    <property type="evidence" value="ECO:0007669"/>
    <property type="project" value="UniProtKB-KW"/>
</dbReference>
<dbReference type="Proteomes" id="UP000253606">
    <property type="component" value="Chromosome"/>
</dbReference>
<dbReference type="PANTHER" id="PTHR43591">
    <property type="entry name" value="METHYLTRANSFERASE"/>
    <property type="match status" value="1"/>
</dbReference>
<dbReference type="Pfam" id="PF08241">
    <property type="entry name" value="Methyltransf_11"/>
    <property type="match status" value="1"/>
</dbReference>
<dbReference type="EMBL" id="CP030840">
    <property type="protein sequence ID" value="AXC13544.1"/>
    <property type="molecule type" value="Genomic_DNA"/>
</dbReference>
<dbReference type="SUPFAM" id="SSF53335">
    <property type="entry name" value="S-adenosyl-L-methionine-dependent methyltransferases"/>
    <property type="match status" value="1"/>
</dbReference>
<dbReference type="OrthoDB" id="9784101at2"/>
<dbReference type="GO" id="GO:0008757">
    <property type="term" value="F:S-adenosylmethionine-dependent methyltransferase activity"/>
    <property type="evidence" value="ECO:0007669"/>
    <property type="project" value="InterPro"/>
</dbReference>
<proteinExistence type="predicted"/>
<dbReference type="Gene3D" id="3.40.50.150">
    <property type="entry name" value="Vaccinia Virus protein VP39"/>
    <property type="match status" value="1"/>
</dbReference>
<keyword evidence="2" id="KW-0808">Transferase</keyword>
<keyword evidence="3" id="KW-1185">Reference proteome</keyword>
<dbReference type="PANTHER" id="PTHR43591:SF24">
    <property type="entry name" value="2-METHOXY-6-POLYPRENYL-1,4-BENZOQUINOL METHYLASE, MITOCHONDRIAL"/>
    <property type="match status" value="1"/>
</dbReference>
<sequence>MTTAQALNLEQKKDSMLAPWKLGDYGALARTLGAREAEAFIARLKCEPKAQALDVACGTGAATIPLARRGVSVTGLDMTRHLLEEARANAVSEALSIRFDEGFAEELPYPDATFDTVISMFGAMFSPHPEAVASEVARVLKPGGQFAMANWSESGFSGRMSAIPSAYFPARPGAISPMLWGDEGTIRERLKNDFAHVETTIVGFNWELQMNALDAAGFFAKSAGPLQLLLNRLDDQQASALLHDLEEFWMKENRASDESRTVVRNEYLQVFAIRR</sequence>
<dbReference type="RefSeq" id="WP_114208507.1">
    <property type="nucleotide sequence ID" value="NZ_CP030840.1"/>
</dbReference>
<keyword evidence="2" id="KW-0489">Methyltransferase</keyword>
<evidence type="ECO:0000313" key="2">
    <source>
        <dbReference type="EMBL" id="AXC13544.1"/>
    </source>
</evidence>
<evidence type="ECO:0000313" key="3">
    <source>
        <dbReference type="Proteomes" id="UP000253606"/>
    </source>
</evidence>